<proteinExistence type="predicted"/>
<keyword evidence="2" id="KW-0238">DNA-binding</keyword>
<dbReference type="PROSITE" id="PS51118">
    <property type="entry name" value="HTH_HXLR"/>
    <property type="match status" value="1"/>
</dbReference>
<dbReference type="PANTHER" id="PTHR33204">
    <property type="entry name" value="TRANSCRIPTIONAL REGULATOR, MARR FAMILY"/>
    <property type="match status" value="1"/>
</dbReference>
<name>A0A8J3KP79_9ACTN</name>
<keyword evidence="1" id="KW-0805">Transcription regulation</keyword>
<comment type="caution">
    <text evidence="5">The sequence shown here is derived from an EMBL/GenBank/DDBJ whole genome shotgun (WGS) entry which is preliminary data.</text>
</comment>
<dbReference type="SUPFAM" id="SSF46785">
    <property type="entry name" value="Winged helix' DNA-binding domain"/>
    <property type="match status" value="1"/>
</dbReference>
<keyword evidence="6" id="KW-1185">Reference proteome</keyword>
<dbReference type="InterPro" id="IPR036388">
    <property type="entry name" value="WH-like_DNA-bd_sf"/>
</dbReference>
<protein>
    <submittedName>
        <fullName evidence="5">Transcriptional regulator</fullName>
    </submittedName>
</protein>
<sequence length="223" mass="24076">MPKRLYGQLCPIARSLDVLGERWTLLIVRELLLGPRRFKELLTLLPAMGTNRLAERLQLLERSGVVIRRALPAASDVRAYELTAYGERLRPLLIELATWGNELPVDDEIDPGTARAELIALYLAERCPADAGRGHGTYRFHVGDEVFHITADDAGVHARSGPGPVPADLVVTCDLATFDALTRGEIGPAEAVASGALTADGDTGALARAFEILRYRTPAAATA</sequence>
<dbReference type="Gene3D" id="3.30.1050.10">
    <property type="entry name" value="SCP2 sterol-binding domain"/>
    <property type="match status" value="1"/>
</dbReference>
<dbReference type="PANTHER" id="PTHR33204:SF18">
    <property type="entry name" value="TRANSCRIPTIONAL REGULATORY PROTEIN"/>
    <property type="match status" value="1"/>
</dbReference>
<dbReference type="InterPro" id="IPR002577">
    <property type="entry name" value="HTH_HxlR"/>
</dbReference>
<accession>A0A8J3KP79</accession>
<keyword evidence="3" id="KW-0804">Transcription</keyword>
<reference evidence="5 6" key="1">
    <citation type="submission" date="2021-01" db="EMBL/GenBank/DDBJ databases">
        <title>Whole genome shotgun sequence of Catellatospora citrea NBRC 14495.</title>
        <authorList>
            <person name="Komaki H."/>
            <person name="Tamura T."/>
        </authorList>
    </citation>
    <scope>NUCLEOTIDE SEQUENCE [LARGE SCALE GENOMIC DNA]</scope>
    <source>
        <strain evidence="5 6">NBRC 14495</strain>
    </source>
</reference>
<evidence type="ECO:0000259" key="4">
    <source>
        <dbReference type="PROSITE" id="PS51118"/>
    </source>
</evidence>
<organism evidence="5 6">
    <name type="scientific">Catellatospora citrea</name>
    <dbReference type="NCBI Taxonomy" id="53366"/>
    <lineage>
        <taxon>Bacteria</taxon>
        <taxon>Bacillati</taxon>
        <taxon>Actinomycetota</taxon>
        <taxon>Actinomycetes</taxon>
        <taxon>Micromonosporales</taxon>
        <taxon>Micromonosporaceae</taxon>
        <taxon>Catellatospora</taxon>
    </lineage>
</organism>
<dbReference type="Proteomes" id="UP000659904">
    <property type="component" value="Unassembled WGS sequence"/>
</dbReference>
<gene>
    <name evidence="5" type="ORF">Cci01nite_57290</name>
</gene>
<evidence type="ECO:0000313" key="5">
    <source>
        <dbReference type="EMBL" id="GIG00636.1"/>
    </source>
</evidence>
<dbReference type="InterPro" id="IPR003033">
    <property type="entry name" value="SCP2_sterol-bd_dom"/>
</dbReference>
<dbReference type="EMBL" id="BONH01000030">
    <property type="protein sequence ID" value="GIG00636.1"/>
    <property type="molecule type" value="Genomic_DNA"/>
</dbReference>
<evidence type="ECO:0000256" key="1">
    <source>
        <dbReference type="ARBA" id="ARBA00023015"/>
    </source>
</evidence>
<dbReference type="RefSeq" id="WP_120318407.1">
    <property type="nucleotide sequence ID" value="NZ_BONH01000030.1"/>
</dbReference>
<evidence type="ECO:0000256" key="3">
    <source>
        <dbReference type="ARBA" id="ARBA00023163"/>
    </source>
</evidence>
<dbReference type="GO" id="GO:0003677">
    <property type="term" value="F:DNA binding"/>
    <property type="evidence" value="ECO:0007669"/>
    <property type="project" value="UniProtKB-KW"/>
</dbReference>
<feature type="domain" description="HTH hxlR-type" evidence="4">
    <location>
        <begin position="10"/>
        <end position="108"/>
    </location>
</feature>
<dbReference type="InterPro" id="IPR036390">
    <property type="entry name" value="WH_DNA-bd_sf"/>
</dbReference>
<dbReference type="SUPFAM" id="SSF55718">
    <property type="entry name" value="SCP-like"/>
    <property type="match status" value="1"/>
</dbReference>
<evidence type="ECO:0000313" key="6">
    <source>
        <dbReference type="Proteomes" id="UP000659904"/>
    </source>
</evidence>
<dbReference type="InterPro" id="IPR036527">
    <property type="entry name" value="SCP2_sterol-bd_dom_sf"/>
</dbReference>
<dbReference type="Pfam" id="PF01638">
    <property type="entry name" value="HxlR"/>
    <property type="match status" value="1"/>
</dbReference>
<dbReference type="Pfam" id="PF02036">
    <property type="entry name" value="SCP2"/>
    <property type="match status" value="1"/>
</dbReference>
<evidence type="ECO:0000256" key="2">
    <source>
        <dbReference type="ARBA" id="ARBA00023125"/>
    </source>
</evidence>
<dbReference type="AlphaFoldDB" id="A0A8J3KP79"/>
<dbReference type="Gene3D" id="1.10.10.10">
    <property type="entry name" value="Winged helix-like DNA-binding domain superfamily/Winged helix DNA-binding domain"/>
    <property type="match status" value="1"/>
</dbReference>